<dbReference type="AlphaFoldDB" id="R7RV49"/>
<evidence type="ECO:0000256" key="1">
    <source>
        <dbReference type="ARBA" id="ARBA00005417"/>
    </source>
</evidence>
<name>R7RV49_9CLOT</name>
<reference evidence="6" key="1">
    <citation type="submission" date="2013-03" db="EMBL/GenBank/DDBJ databases">
        <title>Draft genome sequence of the hydrogen-ethanol-producing anaerobic alkalithermophilic Caloramator celere.</title>
        <authorList>
            <person name="Ciranna A."/>
            <person name="Larjo A."/>
            <person name="Kivisto A."/>
            <person name="Santala V."/>
            <person name="Roos C."/>
            <person name="Karp M."/>
        </authorList>
    </citation>
    <scope>NUCLEOTIDE SEQUENCE [LARGE SCALE GENOMIC DNA]</scope>
    <source>
        <strain evidence="6">DSM 8682</strain>
    </source>
</reference>
<keyword evidence="3" id="KW-0547">Nucleotide-binding</keyword>
<dbReference type="InterPro" id="IPR017871">
    <property type="entry name" value="ABC_transporter-like_CS"/>
</dbReference>
<dbReference type="SMART" id="SM00382">
    <property type="entry name" value="AAA"/>
    <property type="match status" value="1"/>
</dbReference>
<sequence length="224" mass="25247">MEVYINNLRYKTGGFDLEIEGLNLKDGNIYGILGPNGSGKSTFLKILSGKIKDIDGSIKFNIEEENPYTKISVLSQKPYIFNCSVEDNIKMSVKWAKADLDNFNNIVEILELKDLLKRNATNLSGGEMQRVAVARVLSQDKGLILLDEPTASIDPINTRIIEKAILNSKKNDRCIVVVTHNIYQALRICDKIIFINKGRIVEEIDKESTKESNIINEYLLYTSS</sequence>
<dbReference type="Gene3D" id="3.40.50.300">
    <property type="entry name" value="P-loop containing nucleotide triphosphate hydrolases"/>
    <property type="match status" value="1"/>
</dbReference>
<feature type="domain" description="ABC transporter" evidence="5">
    <location>
        <begin position="2"/>
        <end position="222"/>
    </location>
</feature>
<dbReference type="HOGENOM" id="CLU_000604_1_22_9"/>
<comment type="caution">
    <text evidence="6">The sequence shown here is derived from an EMBL/GenBank/DDBJ whole genome shotgun (WGS) entry which is preliminary data.</text>
</comment>
<dbReference type="PROSITE" id="PS50893">
    <property type="entry name" value="ABC_TRANSPORTER_2"/>
    <property type="match status" value="1"/>
</dbReference>
<organism evidence="6 7">
    <name type="scientific">Thermobrachium celere DSM 8682</name>
    <dbReference type="NCBI Taxonomy" id="941824"/>
    <lineage>
        <taxon>Bacteria</taxon>
        <taxon>Bacillati</taxon>
        <taxon>Bacillota</taxon>
        <taxon>Clostridia</taxon>
        <taxon>Eubacteriales</taxon>
        <taxon>Clostridiaceae</taxon>
        <taxon>Thermobrachium</taxon>
    </lineage>
</organism>
<dbReference type="PANTHER" id="PTHR42734:SF17">
    <property type="entry name" value="METAL TRANSPORT SYSTEM ATP-BINDING PROTEIN TM_0124-RELATED"/>
    <property type="match status" value="1"/>
</dbReference>
<dbReference type="GO" id="GO:0005524">
    <property type="term" value="F:ATP binding"/>
    <property type="evidence" value="ECO:0007669"/>
    <property type="project" value="UniProtKB-KW"/>
</dbReference>
<dbReference type="eggNOG" id="COG3839">
    <property type="taxonomic scope" value="Bacteria"/>
</dbReference>
<dbReference type="InterPro" id="IPR003439">
    <property type="entry name" value="ABC_transporter-like_ATP-bd"/>
</dbReference>
<evidence type="ECO:0000256" key="2">
    <source>
        <dbReference type="ARBA" id="ARBA00022448"/>
    </source>
</evidence>
<dbReference type="InterPro" id="IPR003593">
    <property type="entry name" value="AAA+_ATPase"/>
</dbReference>
<dbReference type="RefSeq" id="WP_018663290.1">
    <property type="nucleotide sequence ID" value="NZ_HF952018.1"/>
</dbReference>
<dbReference type="Pfam" id="PF00005">
    <property type="entry name" value="ABC_tran"/>
    <property type="match status" value="1"/>
</dbReference>
<protein>
    <submittedName>
        <fullName evidence="6">ABC-type tungstate transport system, ATP-binding protein</fullName>
    </submittedName>
</protein>
<dbReference type="Proteomes" id="UP000014923">
    <property type="component" value="Unassembled WGS sequence"/>
</dbReference>
<dbReference type="EMBL" id="CAVN010000099">
    <property type="protein sequence ID" value="CDF59410.1"/>
    <property type="molecule type" value="Genomic_DNA"/>
</dbReference>
<keyword evidence="4 6" id="KW-0067">ATP-binding</keyword>
<evidence type="ECO:0000259" key="5">
    <source>
        <dbReference type="PROSITE" id="PS50893"/>
    </source>
</evidence>
<gene>
    <name evidence="6" type="ORF">TCEL_00876</name>
</gene>
<dbReference type="PANTHER" id="PTHR42734">
    <property type="entry name" value="METAL TRANSPORT SYSTEM ATP-BINDING PROTEIN TM_0124-RELATED"/>
    <property type="match status" value="1"/>
</dbReference>
<dbReference type="PROSITE" id="PS00211">
    <property type="entry name" value="ABC_TRANSPORTER_1"/>
    <property type="match status" value="1"/>
</dbReference>
<accession>R7RV49</accession>
<keyword evidence="2" id="KW-0813">Transport</keyword>
<comment type="similarity">
    <text evidence="1">Belongs to the ABC transporter superfamily.</text>
</comment>
<evidence type="ECO:0000256" key="4">
    <source>
        <dbReference type="ARBA" id="ARBA00022840"/>
    </source>
</evidence>
<dbReference type="InterPro" id="IPR027417">
    <property type="entry name" value="P-loop_NTPase"/>
</dbReference>
<keyword evidence="7" id="KW-1185">Reference proteome</keyword>
<evidence type="ECO:0000256" key="3">
    <source>
        <dbReference type="ARBA" id="ARBA00022741"/>
    </source>
</evidence>
<dbReference type="OrthoDB" id="9804199at2"/>
<dbReference type="GO" id="GO:0016887">
    <property type="term" value="F:ATP hydrolysis activity"/>
    <property type="evidence" value="ECO:0007669"/>
    <property type="project" value="InterPro"/>
</dbReference>
<evidence type="ECO:0000313" key="6">
    <source>
        <dbReference type="EMBL" id="CDF59410.1"/>
    </source>
</evidence>
<dbReference type="SUPFAM" id="SSF52540">
    <property type="entry name" value="P-loop containing nucleoside triphosphate hydrolases"/>
    <property type="match status" value="1"/>
</dbReference>
<proteinExistence type="inferred from homology"/>
<dbReference type="InterPro" id="IPR050153">
    <property type="entry name" value="Metal_Ion_Import_ABC"/>
</dbReference>
<evidence type="ECO:0000313" key="7">
    <source>
        <dbReference type="Proteomes" id="UP000014923"/>
    </source>
</evidence>